<feature type="transmembrane region" description="Helical" evidence="1">
    <location>
        <begin position="29"/>
        <end position="48"/>
    </location>
</feature>
<feature type="transmembrane region" description="Helical" evidence="1">
    <location>
        <begin position="98"/>
        <end position="119"/>
    </location>
</feature>
<keyword evidence="1" id="KW-0812">Transmembrane</keyword>
<feature type="transmembrane region" description="Helical" evidence="1">
    <location>
        <begin position="54"/>
        <end position="77"/>
    </location>
</feature>
<keyword evidence="1" id="KW-0472">Membrane</keyword>
<sequence>MLLAFASALGIGGVLALHRSWAGKDRHRALVIAGWFMLGVGAVLAGLAEGAWGVAIAALPTMTTALIILAVAAWRCPAPLEPRPGKVRRPARPAPRRIPARLATFAIVAIGALFASLALALGARSAALAMNWGEANANVVMLFVLPVAWSALAYALLVAPNRNRQFAILAATCIPALPALL</sequence>
<evidence type="ECO:0000313" key="3">
    <source>
        <dbReference type="Proteomes" id="UP001065265"/>
    </source>
</evidence>
<evidence type="ECO:0000256" key="1">
    <source>
        <dbReference type="SAM" id="Phobius"/>
    </source>
</evidence>
<feature type="transmembrane region" description="Helical" evidence="1">
    <location>
        <begin position="139"/>
        <end position="159"/>
    </location>
</feature>
<name>A0ABY5SWY9_9SPHN</name>
<dbReference type="Proteomes" id="UP001065265">
    <property type="component" value="Chromosome"/>
</dbReference>
<keyword evidence="1" id="KW-1133">Transmembrane helix</keyword>
<accession>A0ABY5SWY9</accession>
<keyword evidence="3" id="KW-1185">Reference proteome</keyword>
<proteinExistence type="predicted"/>
<organism evidence="2 3">
    <name type="scientific">Qipengyuania spongiae</name>
    <dbReference type="NCBI Taxonomy" id="2909673"/>
    <lineage>
        <taxon>Bacteria</taxon>
        <taxon>Pseudomonadati</taxon>
        <taxon>Pseudomonadota</taxon>
        <taxon>Alphaproteobacteria</taxon>
        <taxon>Sphingomonadales</taxon>
        <taxon>Erythrobacteraceae</taxon>
        <taxon>Qipengyuania</taxon>
    </lineage>
</organism>
<protein>
    <submittedName>
        <fullName evidence="2">Uncharacterized protein</fullName>
    </submittedName>
</protein>
<reference evidence="2" key="1">
    <citation type="submission" date="2022-02" db="EMBL/GenBank/DDBJ databases">
        <title>Qipengyuania spongiae sp. nov., isolated from marine sponge.</title>
        <authorList>
            <person name="Li Z."/>
            <person name="Zhang M."/>
        </authorList>
    </citation>
    <scope>NUCLEOTIDE SEQUENCE</scope>
    <source>
        <strain evidence="2">PHS-Z21</strain>
    </source>
</reference>
<dbReference type="RefSeq" id="WP_265558240.1">
    <property type="nucleotide sequence ID" value="NZ_CP092471.1"/>
</dbReference>
<gene>
    <name evidence="2" type="ORF">L1F33_12600</name>
</gene>
<dbReference type="EMBL" id="CP092471">
    <property type="protein sequence ID" value="UVI39058.1"/>
    <property type="molecule type" value="Genomic_DNA"/>
</dbReference>
<evidence type="ECO:0000313" key="2">
    <source>
        <dbReference type="EMBL" id="UVI39058.1"/>
    </source>
</evidence>